<dbReference type="PANTHER" id="PTHR12151">
    <property type="entry name" value="ELECTRON TRANSPORT PROTIN SCO1/SENC FAMILY MEMBER"/>
    <property type="match status" value="1"/>
</dbReference>
<feature type="binding site" evidence="3">
    <location>
        <position position="98"/>
    </location>
    <ligand>
        <name>Cu cation</name>
        <dbReference type="ChEBI" id="CHEBI:23378"/>
    </ligand>
</feature>
<feature type="signal peptide" evidence="5">
    <location>
        <begin position="1"/>
        <end position="26"/>
    </location>
</feature>
<feature type="disulfide bond" description="Redox-active" evidence="4">
    <location>
        <begin position="92"/>
        <end position="98"/>
    </location>
</feature>
<dbReference type="EMBL" id="CP044331">
    <property type="protein sequence ID" value="QGM98075.1"/>
    <property type="molecule type" value="Genomic_DNA"/>
</dbReference>
<dbReference type="PROSITE" id="PS51352">
    <property type="entry name" value="THIOREDOXIN_2"/>
    <property type="match status" value="1"/>
</dbReference>
<accession>A0A6B8M6T8</accession>
<dbReference type="CDD" id="cd02968">
    <property type="entry name" value="SCO"/>
    <property type="match status" value="1"/>
</dbReference>
<evidence type="ECO:0000256" key="1">
    <source>
        <dbReference type="ARBA" id="ARBA00010996"/>
    </source>
</evidence>
<proteinExistence type="inferred from homology"/>
<gene>
    <name evidence="7" type="ORF">F7D14_11705</name>
</gene>
<dbReference type="Gene3D" id="3.40.30.10">
    <property type="entry name" value="Glutaredoxin"/>
    <property type="match status" value="1"/>
</dbReference>
<sequence length="240" mass="25529">MTEKRKYSEGARAPFAALTAMALAFAAPSTPMRAADAAHASVANLPSPGTYVLQRIQRVPSAKLLDAEGRSVDLSAKVAGAVTALGFIYGHCEDAAGCPVAWSIFEEARKAAAAEPLLADRLRLVFVSLDPARDTPAVLRLLEAAEQDAAAPPWIFLTGKSEADIAPLLRAMGQDIGYERDAAGRRTGAINHMLKVFLIDPEGWVREIYSTAFLTPDNLLNDARTLALAFGAASNGKREP</sequence>
<keyword evidence="3" id="KW-0479">Metal-binding</keyword>
<feature type="binding site" evidence="3">
    <location>
        <position position="92"/>
    </location>
    <ligand>
        <name>Cu cation</name>
        <dbReference type="ChEBI" id="CHEBI:23378"/>
    </ligand>
</feature>
<evidence type="ECO:0000256" key="5">
    <source>
        <dbReference type="SAM" id="SignalP"/>
    </source>
</evidence>
<dbReference type="AlphaFoldDB" id="A0A6B8M6T8"/>
<evidence type="ECO:0000313" key="8">
    <source>
        <dbReference type="Proteomes" id="UP000422569"/>
    </source>
</evidence>
<feature type="chain" id="PRO_5025479526" evidence="5">
    <location>
        <begin position="27"/>
        <end position="240"/>
    </location>
</feature>
<evidence type="ECO:0000256" key="3">
    <source>
        <dbReference type="PIRSR" id="PIRSR603782-1"/>
    </source>
</evidence>
<feature type="binding site" evidence="3">
    <location>
        <position position="192"/>
    </location>
    <ligand>
        <name>Cu cation</name>
        <dbReference type="ChEBI" id="CHEBI:23378"/>
    </ligand>
</feature>
<name>A0A6B8M6T8_9HYPH</name>
<dbReference type="InterPro" id="IPR036249">
    <property type="entry name" value="Thioredoxin-like_sf"/>
</dbReference>
<dbReference type="RefSeq" id="WP_051001165.1">
    <property type="nucleotide sequence ID" value="NZ_CP044331.1"/>
</dbReference>
<keyword evidence="2 3" id="KW-0186">Copper</keyword>
<keyword evidence="8" id="KW-1185">Reference proteome</keyword>
<reference evidence="7 8" key="1">
    <citation type="submission" date="2019-09" db="EMBL/GenBank/DDBJ databases">
        <title>Isolation and complete genome sequencing of Methylocystis species.</title>
        <authorList>
            <person name="Rumah B.L."/>
            <person name="Stead C.E."/>
            <person name="Stevens B.C."/>
            <person name="Minton N.P."/>
            <person name="Grosse-Honebrink A."/>
            <person name="Zhang Y."/>
        </authorList>
    </citation>
    <scope>NUCLEOTIDE SEQUENCE [LARGE SCALE GENOMIC DNA]</scope>
    <source>
        <strain evidence="7 8">BRCS2</strain>
    </source>
</reference>
<keyword evidence="5" id="KW-0732">Signal</keyword>
<dbReference type="InterPro" id="IPR013766">
    <property type="entry name" value="Thioredoxin_domain"/>
</dbReference>
<feature type="domain" description="Thioredoxin" evidence="6">
    <location>
        <begin position="53"/>
        <end position="228"/>
    </location>
</feature>
<evidence type="ECO:0000313" key="7">
    <source>
        <dbReference type="EMBL" id="QGM98075.1"/>
    </source>
</evidence>
<evidence type="ECO:0000256" key="2">
    <source>
        <dbReference type="ARBA" id="ARBA00023008"/>
    </source>
</evidence>
<dbReference type="PANTHER" id="PTHR12151:SF25">
    <property type="entry name" value="LINALOOL DEHYDRATASE_ISOMERASE DOMAIN-CONTAINING PROTEIN"/>
    <property type="match status" value="1"/>
</dbReference>
<evidence type="ECO:0000256" key="4">
    <source>
        <dbReference type="PIRSR" id="PIRSR603782-2"/>
    </source>
</evidence>
<dbReference type="Proteomes" id="UP000422569">
    <property type="component" value="Chromosome"/>
</dbReference>
<comment type="similarity">
    <text evidence="1">Belongs to the SCO1/2 family.</text>
</comment>
<evidence type="ECO:0000259" key="6">
    <source>
        <dbReference type="PROSITE" id="PS51352"/>
    </source>
</evidence>
<dbReference type="KEGG" id="mpar:F7D14_11705"/>
<keyword evidence="4" id="KW-1015">Disulfide bond</keyword>
<organism evidence="7 8">
    <name type="scientific">Methylocystis parvus</name>
    <dbReference type="NCBI Taxonomy" id="134"/>
    <lineage>
        <taxon>Bacteria</taxon>
        <taxon>Pseudomonadati</taxon>
        <taxon>Pseudomonadota</taxon>
        <taxon>Alphaproteobacteria</taxon>
        <taxon>Hyphomicrobiales</taxon>
        <taxon>Methylocystaceae</taxon>
        <taxon>Methylocystis</taxon>
    </lineage>
</organism>
<protein>
    <submittedName>
        <fullName evidence="7">SCO family protein</fullName>
    </submittedName>
</protein>
<dbReference type="SUPFAM" id="SSF52833">
    <property type="entry name" value="Thioredoxin-like"/>
    <property type="match status" value="1"/>
</dbReference>
<dbReference type="Pfam" id="PF02630">
    <property type="entry name" value="SCO1-SenC"/>
    <property type="match status" value="1"/>
</dbReference>
<dbReference type="InterPro" id="IPR003782">
    <property type="entry name" value="SCO1/SenC"/>
</dbReference>
<dbReference type="GO" id="GO:0046872">
    <property type="term" value="F:metal ion binding"/>
    <property type="evidence" value="ECO:0007669"/>
    <property type="project" value="UniProtKB-KW"/>
</dbReference>